<keyword evidence="4" id="KW-0675">Receptor</keyword>
<dbReference type="PRINTS" id="PR00019">
    <property type="entry name" value="LEURICHRPT"/>
</dbReference>
<dbReference type="Pfam" id="PF13855">
    <property type="entry name" value="LRR_8"/>
    <property type="match status" value="1"/>
</dbReference>
<reference evidence="6 7" key="1">
    <citation type="journal article" date="2024" name="G3 (Bethesda)">
        <title>Genome assembly of Hibiscus sabdariffa L. provides insights into metabolisms of medicinal natural products.</title>
        <authorList>
            <person name="Kim T."/>
        </authorList>
    </citation>
    <scope>NUCLEOTIDE SEQUENCE [LARGE SCALE GENOMIC DNA]</scope>
    <source>
        <strain evidence="6">TK-2024</strain>
        <tissue evidence="6">Old leaves</tissue>
    </source>
</reference>
<sequence length="204" mass="23026">MSGIDLSCNRLTCQIPPEIGYLSELHALNLSHNNLTGFTPSSFSKLKQIGSLNLSYNKLSGIIPIQLMELNSLAVFNVSYNNLSGSIPYEKAQFATFDESSDLRNPLLCGPSKHENCTGTDSTLISPNASSSEEENGWLDMNAFNLTFWICYIIVLMTIGAVLYINPHWRRAWFYFIRHCIDICHYFIVDIVIGLSFFRRKLAV</sequence>
<dbReference type="PROSITE" id="PS51450">
    <property type="entry name" value="LRR"/>
    <property type="match status" value="1"/>
</dbReference>
<dbReference type="PANTHER" id="PTHR48062">
    <property type="entry name" value="RECEPTOR-LIKE PROTEIN 14"/>
    <property type="match status" value="1"/>
</dbReference>
<name>A0ABR2SXE2_9ROSI</name>
<keyword evidence="5" id="KW-0812">Transmembrane</keyword>
<keyword evidence="3" id="KW-0677">Repeat</keyword>
<dbReference type="Gene3D" id="3.80.10.10">
    <property type="entry name" value="Ribonuclease Inhibitor"/>
    <property type="match status" value="1"/>
</dbReference>
<protein>
    <submittedName>
        <fullName evidence="6">Uncharacterized protein</fullName>
    </submittedName>
</protein>
<evidence type="ECO:0000313" key="6">
    <source>
        <dbReference type="EMBL" id="KAK9029629.1"/>
    </source>
</evidence>
<keyword evidence="5" id="KW-0472">Membrane</keyword>
<dbReference type="Proteomes" id="UP001396334">
    <property type="component" value="Unassembled WGS sequence"/>
</dbReference>
<keyword evidence="7" id="KW-1185">Reference proteome</keyword>
<evidence type="ECO:0000256" key="4">
    <source>
        <dbReference type="ARBA" id="ARBA00023170"/>
    </source>
</evidence>
<comment type="similarity">
    <text evidence="1">Belongs to the RLP family.</text>
</comment>
<dbReference type="PANTHER" id="PTHR48062:SF37">
    <property type="entry name" value="LRR RECEPTOR-LIKE SERINE_THREONINE-PROTEIN KINASE FLS2"/>
    <property type="match status" value="1"/>
</dbReference>
<dbReference type="InterPro" id="IPR032675">
    <property type="entry name" value="LRR_dom_sf"/>
</dbReference>
<dbReference type="InterPro" id="IPR001611">
    <property type="entry name" value="Leu-rich_rpt"/>
</dbReference>
<keyword evidence="5" id="KW-1133">Transmembrane helix</keyword>
<keyword evidence="2" id="KW-0433">Leucine-rich repeat</keyword>
<gene>
    <name evidence="6" type="ORF">V6N11_026737</name>
</gene>
<dbReference type="InterPro" id="IPR051502">
    <property type="entry name" value="RLP_Defense_Trigger"/>
</dbReference>
<dbReference type="SUPFAM" id="SSF52058">
    <property type="entry name" value="L domain-like"/>
    <property type="match status" value="1"/>
</dbReference>
<dbReference type="Pfam" id="PF00560">
    <property type="entry name" value="LRR_1"/>
    <property type="match status" value="1"/>
</dbReference>
<evidence type="ECO:0000256" key="3">
    <source>
        <dbReference type="ARBA" id="ARBA00022737"/>
    </source>
</evidence>
<accession>A0ABR2SXE2</accession>
<proteinExistence type="inferred from homology"/>
<evidence type="ECO:0000256" key="5">
    <source>
        <dbReference type="SAM" id="Phobius"/>
    </source>
</evidence>
<comment type="caution">
    <text evidence="6">The sequence shown here is derived from an EMBL/GenBank/DDBJ whole genome shotgun (WGS) entry which is preliminary data.</text>
</comment>
<feature type="transmembrane region" description="Helical" evidence="5">
    <location>
        <begin position="172"/>
        <end position="198"/>
    </location>
</feature>
<evidence type="ECO:0000313" key="7">
    <source>
        <dbReference type="Proteomes" id="UP001396334"/>
    </source>
</evidence>
<feature type="transmembrane region" description="Helical" evidence="5">
    <location>
        <begin position="146"/>
        <end position="166"/>
    </location>
</feature>
<evidence type="ECO:0000256" key="1">
    <source>
        <dbReference type="ARBA" id="ARBA00009592"/>
    </source>
</evidence>
<evidence type="ECO:0000256" key="2">
    <source>
        <dbReference type="ARBA" id="ARBA00022614"/>
    </source>
</evidence>
<organism evidence="6 7">
    <name type="scientific">Hibiscus sabdariffa</name>
    <name type="common">roselle</name>
    <dbReference type="NCBI Taxonomy" id="183260"/>
    <lineage>
        <taxon>Eukaryota</taxon>
        <taxon>Viridiplantae</taxon>
        <taxon>Streptophyta</taxon>
        <taxon>Embryophyta</taxon>
        <taxon>Tracheophyta</taxon>
        <taxon>Spermatophyta</taxon>
        <taxon>Magnoliopsida</taxon>
        <taxon>eudicotyledons</taxon>
        <taxon>Gunneridae</taxon>
        <taxon>Pentapetalae</taxon>
        <taxon>rosids</taxon>
        <taxon>malvids</taxon>
        <taxon>Malvales</taxon>
        <taxon>Malvaceae</taxon>
        <taxon>Malvoideae</taxon>
        <taxon>Hibiscus</taxon>
    </lineage>
</organism>
<dbReference type="EMBL" id="JBBPBN010000011">
    <property type="protein sequence ID" value="KAK9029629.1"/>
    <property type="molecule type" value="Genomic_DNA"/>
</dbReference>